<sequence>MSLVFKERSRRGNKLQTSGEGEIKLVSSCVQLVAHSLHSSNHRLSIRAGSLQTVSPIFSRLPDFNRLEQTSRGGNEGEKETKNLMIISSGPVNHVSCSGFTLQGLTERSQVQLLQPARQFTRQAAGGLRGHRDSSNQTKNY</sequence>
<evidence type="ECO:0000313" key="3">
    <source>
        <dbReference type="Proteomes" id="UP001153269"/>
    </source>
</evidence>
<dbReference type="EMBL" id="CADEAL010002190">
    <property type="protein sequence ID" value="CAB1438686.1"/>
    <property type="molecule type" value="Genomic_DNA"/>
</dbReference>
<feature type="region of interest" description="Disordered" evidence="1">
    <location>
        <begin position="122"/>
        <end position="141"/>
    </location>
</feature>
<gene>
    <name evidence="2" type="ORF">PLEPLA_LOCUS26570</name>
</gene>
<proteinExistence type="predicted"/>
<evidence type="ECO:0000313" key="2">
    <source>
        <dbReference type="EMBL" id="CAB1438686.1"/>
    </source>
</evidence>
<dbReference type="Proteomes" id="UP001153269">
    <property type="component" value="Unassembled WGS sequence"/>
</dbReference>
<evidence type="ECO:0000256" key="1">
    <source>
        <dbReference type="SAM" id="MobiDB-lite"/>
    </source>
</evidence>
<keyword evidence="3" id="KW-1185">Reference proteome</keyword>
<organism evidence="2 3">
    <name type="scientific">Pleuronectes platessa</name>
    <name type="common">European plaice</name>
    <dbReference type="NCBI Taxonomy" id="8262"/>
    <lineage>
        <taxon>Eukaryota</taxon>
        <taxon>Metazoa</taxon>
        <taxon>Chordata</taxon>
        <taxon>Craniata</taxon>
        <taxon>Vertebrata</taxon>
        <taxon>Euteleostomi</taxon>
        <taxon>Actinopterygii</taxon>
        <taxon>Neopterygii</taxon>
        <taxon>Teleostei</taxon>
        <taxon>Neoteleostei</taxon>
        <taxon>Acanthomorphata</taxon>
        <taxon>Carangaria</taxon>
        <taxon>Pleuronectiformes</taxon>
        <taxon>Pleuronectoidei</taxon>
        <taxon>Pleuronectidae</taxon>
        <taxon>Pleuronectes</taxon>
    </lineage>
</organism>
<reference evidence="2" key="1">
    <citation type="submission" date="2020-03" db="EMBL/GenBank/DDBJ databases">
        <authorList>
            <person name="Weist P."/>
        </authorList>
    </citation>
    <scope>NUCLEOTIDE SEQUENCE</scope>
</reference>
<name>A0A9N7YV09_PLEPL</name>
<comment type="caution">
    <text evidence="2">The sequence shown here is derived from an EMBL/GenBank/DDBJ whole genome shotgun (WGS) entry which is preliminary data.</text>
</comment>
<dbReference type="AlphaFoldDB" id="A0A9N7YV09"/>
<protein>
    <submittedName>
        <fullName evidence="2">Uncharacterized protein</fullName>
    </submittedName>
</protein>
<accession>A0A9N7YV09</accession>